<dbReference type="EC" id="2.7.4.7" evidence="10"/>
<keyword evidence="14" id="KW-0067">ATP-binding</keyword>
<evidence type="ECO:0000256" key="2">
    <source>
        <dbReference type="ARBA" id="ARBA00000565"/>
    </source>
</evidence>
<dbReference type="EMBL" id="CP006841">
    <property type="protein sequence ID" value="ALA67469.1"/>
    <property type="molecule type" value="Genomic_DNA"/>
</dbReference>
<dbReference type="GO" id="GO:0008902">
    <property type="term" value="F:hydroxymethylpyrimidine kinase activity"/>
    <property type="evidence" value="ECO:0007669"/>
    <property type="project" value="UniProtKB-EC"/>
</dbReference>
<evidence type="ECO:0000256" key="12">
    <source>
        <dbReference type="ARBA" id="ARBA00022741"/>
    </source>
</evidence>
<dbReference type="NCBIfam" id="TIGR00097">
    <property type="entry name" value="HMP-P_kinase"/>
    <property type="match status" value="1"/>
</dbReference>
<dbReference type="STRING" id="1408189.CLAC_06665"/>
<evidence type="ECO:0000256" key="21">
    <source>
        <dbReference type="ARBA" id="ARBA00061288"/>
    </source>
</evidence>
<keyword evidence="15" id="KW-0784">Thiamine biosynthesis</keyword>
<dbReference type="AlphaFoldDB" id="A0A0K2H0B2"/>
<comment type="catalytic activity">
    <reaction evidence="1">
        <text>4-amino-5-hydroxymethyl-2-methylpyrimidine + ATP = 4-amino-2-methyl-5-(phosphooxymethyl)pyrimidine + ADP + H(+)</text>
        <dbReference type="Rhea" id="RHEA:23096"/>
        <dbReference type="ChEBI" id="CHEBI:15378"/>
        <dbReference type="ChEBI" id="CHEBI:16892"/>
        <dbReference type="ChEBI" id="CHEBI:30616"/>
        <dbReference type="ChEBI" id="CHEBI:58354"/>
        <dbReference type="ChEBI" id="CHEBI:456216"/>
        <dbReference type="EC" id="2.7.1.49"/>
    </reaction>
</comment>
<dbReference type="Pfam" id="PF08543">
    <property type="entry name" value="Phos_pyr_kin"/>
    <property type="match status" value="1"/>
</dbReference>
<dbReference type="PANTHER" id="PTHR20858">
    <property type="entry name" value="PHOSPHOMETHYLPYRIMIDINE KINASE"/>
    <property type="match status" value="1"/>
</dbReference>
<evidence type="ECO:0000256" key="17">
    <source>
        <dbReference type="ARBA" id="ARBA00047334"/>
    </source>
</evidence>
<dbReference type="Proteomes" id="UP000058446">
    <property type="component" value="Chromosome"/>
</dbReference>
<evidence type="ECO:0000256" key="22">
    <source>
        <dbReference type="ARBA" id="ARBA00061559"/>
    </source>
</evidence>
<dbReference type="SUPFAM" id="SSF48613">
    <property type="entry name" value="Heme oxygenase-like"/>
    <property type="match status" value="1"/>
</dbReference>
<evidence type="ECO:0000256" key="15">
    <source>
        <dbReference type="ARBA" id="ARBA00022977"/>
    </source>
</evidence>
<dbReference type="FunFam" id="3.40.1190.20:FF:000003">
    <property type="entry name" value="Phosphomethylpyrimidine kinase ThiD"/>
    <property type="match status" value="1"/>
</dbReference>
<evidence type="ECO:0000256" key="14">
    <source>
        <dbReference type="ARBA" id="ARBA00022840"/>
    </source>
</evidence>
<comment type="similarity">
    <text evidence="22">In the C-terminal section; belongs to the thiaminase-2 family.</text>
</comment>
<dbReference type="GO" id="GO:0005524">
    <property type="term" value="F:ATP binding"/>
    <property type="evidence" value="ECO:0007669"/>
    <property type="project" value="UniProtKB-KW"/>
</dbReference>
<evidence type="ECO:0000256" key="9">
    <source>
        <dbReference type="ARBA" id="ARBA00012830"/>
    </source>
</evidence>
<dbReference type="EC" id="2.5.1.3" evidence="9"/>
<evidence type="ECO:0000256" key="20">
    <source>
        <dbReference type="ARBA" id="ARBA00061283"/>
    </source>
</evidence>
<feature type="domain" description="Thiaminase-2/PQQC" evidence="24">
    <location>
        <begin position="354"/>
        <end position="535"/>
    </location>
</feature>
<dbReference type="NCBIfam" id="NF011301">
    <property type="entry name" value="PRK14713.1"/>
    <property type="match status" value="1"/>
</dbReference>
<dbReference type="UniPathway" id="UPA00060">
    <property type="reaction ID" value="UER00138"/>
</dbReference>
<keyword evidence="13 26" id="KW-0418">Kinase</keyword>
<dbReference type="SUPFAM" id="SSF53613">
    <property type="entry name" value="Ribokinase-like"/>
    <property type="match status" value="1"/>
</dbReference>
<comment type="catalytic activity">
    <reaction evidence="17">
        <text>4-methyl-5-(2-phosphooxyethyl)-thiazole + 4-amino-2-methyl-5-(diphosphooxymethyl)pyrimidine + H(+) = thiamine phosphate + diphosphate</text>
        <dbReference type="Rhea" id="RHEA:22328"/>
        <dbReference type="ChEBI" id="CHEBI:15378"/>
        <dbReference type="ChEBI" id="CHEBI:33019"/>
        <dbReference type="ChEBI" id="CHEBI:37575"/>
        <dbReference type="ChEBI" id="CHEBI:57841"/>
        <dbReference type="ChEBI" id="CHEBI:58296"/>
        <dbReference type="EC" id="2.5.1.3"/>
    </reaction>
</comment>
<keyword evidence="12" id="KW-0547">Nucleotide-binding</keyword>
<evidence type="ECO:0000313" key="27">
    <source>
        <dbReference type="Proteomes" id="UP000058446"/>
    </source>
</evidence>
<accession>A0A0K2H0B2</accession>
<keyword evidence="27" id="KW-1185">Reference proteome</keyword>
<comment type="catalytic activity">
    <reaction evidence="19">
        <text>2-[(2R,5Z)-2-carboxy-4-methylthiazol-5(2H)-ylidene]ethyl phosphate + 4-amino-2-methyl-5-(diphosphooxymethyl)pyrimidine + 2 H(+) = thiamine phosphate + CO2 + diphosphate</text>
        <dbReference type="Rhea" id="RHEA:47844"/>
        <dbReference type="ChEBI" id="CHEBI:15378"/>
        <dbReference type="ChEBI" id="CHEBI:16526"/>
        <dbReference type="ChEBI" id="CHEBI:33019"/>
        <dbReference type="ChEBI" id="CHEBI:37575"/>
        <dbReference type="ChEBI" id="CHEBI:57841"/>
        <dbReference type="ChEBI" id="CHEBI:62899"/>
        <dbReference type="EC" id="2.5.1.3"/>
    </reaction>
</comment>
<dbReference type="Gene3D" id="1.20.910.10">
    <property type="entry name" value="Heme oxygenase-like"/>
    <property type="match status" value="1"/>
</dbReference>
<evidence type="ECO:0000256" key="16">
    <source>
        <dbReference type="ARBA" id="ARBA00023268"/>
    </source>
</evidence>
<comment type="function">
    <text evidence="5">Catalyzes the phosphorylation of hydroxymethylpyrimidine phosphate (HMP-P) to HMP-PP, and of HMP to HMP-P.</text>
</comment>
<organism evidence="26 27">
    <name type="scientific">Corynebacterium lactis RW2-5</name>
    <dbReference type="NCBI Taxonomy" id="1408189"/>
    <lineage>
        <taxon>Bacteria</taxon>
        <taxon>Bacillati</taxon>
        <taxon>Actinomycetota</taxon>
        <taxon>Actinomycetes</taxon>
        <taxon>Mycobacteriales</taxon>
        <taxon>Corynebacteriaceae</taxon>
        <taxon>Corynebacterium</taxon>
    </lineage>
</organism>
<sequence length="541" mass="58359">MANTHEFVPRILSIAGTDPSGGAGMQADLKSIAAAGGYGMGVVTALVAQNTQGVRSVHTPDTAFLKEQLAAVVDDVEIDAVKIGMLGSREIVEVITEWVRENKPQNVVLDPVIIATSGDRLLDDDALSALQELISQVDIITPNVPELALLAGQSPACDYEELLAQASALAEERHITVIAKTGHLSGDEAGNAIAFPDGTSAFASCPRIDTKNTHGTGCSLSSALATRIGAGNSLADALNWTTRWLNESIRYADELNVGHGRGPIDHGHRARRMERAAMVRPPLLTGHFAERVDLPETNLSVSTSDSTPAVEELQLKSFFGQEMSIPPAGPHTAKLWDLISDVIEDIDEFPSLSALGSGNLDNNSARLLLTQEIWYLRNIFPAMSMLSIRATEPQDQILWSSIAQDCLVRCLDLNDESLGLPHADIEKIDPTGPSRALLDAHLSASAFNSYAVAASTMVAELWIVAELMLKTPDRPEVVSSAEAWIDTYSDDAFLDSAQLAVVALERALSEVSRAEQLKARAVFRRAAEHERDYFAQLDRSW</sequence>
<comment type="pathway">
    <text evidence="6">Cofactor biosynthesis; thiamine diphosphate biosynthesis; 4-amino-2-methyl-5-diphosphomethylpyrimidine from 5-amino-1-(5-phospho-D-ribosyl)imidazole: step 3/3.</text>
</comment>
<evidence type="ECO:0000256" key="5">
    <source>
        <dbReference type="ARBA" id="ARBA00003848"/>
    </source>
</evidence>
<dbReference type="GO" id="GO:0004789">
    <property type="term" value="F:thiamine-phosphate diphosphorylase activity"/>
    <property type="evidence" value="ECO:0007669"/>
    <property type="project" value="UniProtKB-EC"/>
</dbReference>
<evidence type="ECO:0000259" key="24">
    <source>
        <dbReference type="Pfam" id="PF03070"/>
    </source>
</evidence>
<comment type="similarity">
    <text evidence="20">In the N-terminal section; belongs to the thiamine-phosphate synthase family.</text>
</comment>
<dbReference type="EC" id="2.7.1.49" evidence="8"/>
<name>A0A0K2H0B2_9CORY</name>
<evidence type="ECO:0000256" key="10">
    <source>
        <dbReference type="ARBA" id="ARBA00012963"/>
    </source>
</evidence>
<evidence type="ECO:0000256" key="7">
    <source>
        <dbReference type="ARBA" id="ARBA00005165"/>
    </source>
</evidence>
<evidence type="ECO:0000256" key="4">
    <source>
        <dbReference type="ARBA" id="ARBA00003814"/>
    </source>
</evidence>
<reference evidence="26 27" key="1">
    <citation type="submission" date="2013-10" db="EMBL/GenBank/DDBJ databases">
        <title>Complete genome sequence of Corynebacterium lactis DSM 45799(T), isolated from raw cow milk.</title>
        <authorList>
            <person name="Ruckert C."/>
            <person name="Albersmeier A."/>
            <person name="Lipski A."/>
            <person name="Kalinowski J."/>
        </authorList>
    </citation>
    <scope>NUCLEOTIDE SEQUENCE [LARGE SCALE GENOMIC DNA]</scope>
    <source>
        <strain evidence="26 27">RW2-5</strain>
    </source>
</reference>
<protein>
    <recommendedName>
        <fullName evidence="23">Thiamine biosynthesis multifunctional protein ThiED</fullName>
        <ecNumber evidence="9">2.5.1.3</ecNumber>
        <ecNumber evidence="8">2.7.1.49</ecNumber>
        <ecNumber evidence="10">2.7.4.7</ecNumber>
    </recommendedName>
</protein>
<evidence type="ECO:0000256" key="13">
    <source>
        <dbReference type="ARBA" id="ARBA00022777"/>
    </source>
</evidence>
<comment type="similarity">
    <text evidence="21">In the central section; belongs to the ThiD family.</text>
</comment>
<proteinExistence type="inferred from homology"/>
<dbReference type="InterPro" id="IPR013749">
    <property type="entry name" value="PM/HMP-P_kinase-1"/>
</dbReference>
<dbReference type="GO" id="GO:0008972">
    <property type="term" value="F:phosphomethylpyrimidine kinase activity"/>
    <property type="evidence" value="ECO:0007669"/>
    <property type="project" value="UniProtKB-EC"/>
</dbReference>
<evidence type="ECO:0000256" key="1">
    <source>
        <dbReference type="ARBA" id="ARBA00000151"/>
    </source>
</evidence>
<evidence type="ECO:0000256" key="6">
    <source>
        <dbReference type="ARBA" id="ARBA00004769"/>
    </source>
</evidence>
<evidence type="ECO:0000313" key="26">
    <source>
        <dbReference type="EMBL" id="ALA67469.1"/>
    </source>
</evidence>
<comment type="function">
    <text evidence="4">Condenses 4-methyl-5-(beta-hydroxyethyl)thiazole monophosphate (THZ-P) and 2-methyl-4-amino-5-hydroxymethyl pyrimidine pyrophosphate (HMP-PP) to form thiamine monophosphate (TMP).</text>
</comment>
<evidence type="ECO:0000256" key="3">
    <source>
        <dbReference type="ARBA" id="ARBA00001946"/>
    </source>
</evidence>
<evidence type="ECO:0000256" key="23">
    <source>
        <dbReference type="ARBA" id="ARBA00067202"/>
    </source>
</evidence>
<evidence type="ECO:0000256" key="19">
    <source>
        <dbReference type="ARBA" id="ARBA00047883"/>
    </source>
</evidence>
<dbReference type="InterPro" id="IPR016084">
    <property type="entry name" value="Haem_Oase-like_multi-hlx"/>
</dbReference>
<dbReference type="CDD" id="cd01169">
    <property type="entry name" value="HMPP_kinase"/>
    <property type="match status" value="1"/>
</dbReference>
<dbReference type="OrthoDB" id="34166at2"/>
<dbReference type="KEGG" id="clw:CLAC_06665"/>
<dbReference type="PATRIC" id="fig|1408189.4.peg.1327"/>
<comment type="cofactor">
    <cofactor evidence="3">
        <name>Mg(2+)</name>
        <dbReference type="ChEBI" id="CHEBI:18420"/>
    </cofactor>
</comment>
<comment type="pathway">
    <text evidence="7">Cofactor biosynthesis; thiamine diphosphate biosynthesis; thiamine phosphate from 4-amino-2-methyl-5-diphosphomethylpyrimidine and 4-methyl-5-(2-phosphoethyl)-thiazole: step 1/1.</text>
</comment>
<comment type="catalytic activity">
    <reaction evidence="18">
        <text>2-(2-carboxy-4-methylthiazol-5-yl)ethyl phosphate + 4-amino-2-methyl-5-(diphosphooxymethyl)pyrimidine + 2 H(+) = thiamine phosphate + CO2 + diphosphate</text>
        <dbReference type="Rhea" id="RHEA:47848"/>
        <dbReference type="ChEBI" id="CHEBI:15378"/>
        <dbReference type="ChEBI" id="CHEBI:16526"/>
        <dbReference type="ChEBI" id="CHEBI:33019"/>
        <dbReference type="ChEBI" id="CHEBI:37575"/>
        <dbReference type="ChEBI" id="CHEBI:57841"/>
        <dbReference type="ChEBI" id="CHEBI:62890"/>
        <dbReference type="EC" id="2.5.1.3"/>
    </reaction>
</comment>
<dbReference type="Gene3D" id="3.40.1190.20">
    <property type="match status" value="1"/>
</dbReference>
<keyword evidence="16" id="KW-0511">Multifunctional enzyme</keyword>
<dbReference type="GO" id="GO:0005829">
    <property type="term" value="C:cytosol"/>
    <property type="evidence" value="ECO:0007669"/>
    <property type="project" value="TreeGrafter"/>
</dbReference>
<dbReference type="GO" id="GO:0009228">
    <property type="term" value="P:thiamine biosynthetic process"/>
    <property type="evidence" value="ECO:0007669"/>
    <property type="project" value="UniProtKB-KW"/>
</dbReference>
<dbReference type="Pfam" id="PF03070">
    <property type="entry name" value="TENA_THI-4"/>
    <property type="match status" value="1"/>
</dbReference>
<dbReference type="InterPro" id="IPR029056">
    <property type="entry name" value="Ribokinase-like"/>
</dbReference>
<dbReference type="RefSeq" id="WP_053412223.1">
    <property type="nucleotide sequence ID" value="NZ_CP006841.1"/>
</dbReference>
<gene>
    <name evidence="26" type="ORF">CLAC_06665</name>
</gene>
<evidence type="ECO:0000256" key="11">
    <source>
        <dbReference type="ARBA" id="ARBA00022679"/>
    </source>
</evidence>
<evidence type="ECO:0000256" key="18">
    <source>
        <dbReference type="ARBA" id="ARBA00047851"/>
    </source>
</evidence>
<dbReference type="InterPro" id="IPR004399">
    <property type="entry name" value="HMP/HMP-P_kinase_dom"/>
</dbReference>
<keyword evidence="11 26" id="KW-0808">Transferase</keyword>
<feature type="domain" description="Pyridoxamine kinase/Phosphomethylpyrimidine kinase" evidence="25">
    <location>
        <begin position="18"/>
        <end position="265"/>
    </location>
</feature>
<evidence type="ECO:0000259" key="25">
    <source>
        <dbReference type="Pfam" id="PF08543"/>
    </source>
</evidence>
<dbReference type="GO" id="GO:0009229">
    <property type="term" value="P:thiamine diphosphate biosynthetic process"/>
    <property type="evidence" value="ECO:0007669"/>
    <property type="project" value="UniProtKB-UniPathway"/>
</dbReference>
<dbReference type="InterPro" id="IPR004305">
    <property type="entry name" value="Thiaminase-2/PQQC"/>
</dbReference>
<comment type="catalytic activity">
    <reaction evidence="2">
        <text>4-amino-2-methyl-5-(phosphooxymethyl)pyrimidine + ATP = 4-amino-2-methyl-5-(diphosphooxymethyl)pyrimidine + ADP</text>
        <dbReference type="Rhea" id="RHEA:19893"/>
        <dbReference type="ChEBI" id="CHEBI:30616"/>
        <dbReference type="ChEBI" id="CHEBI:57841"/>
        <dbReference type="ChEBI" id="CHEBI:58354"/>
        <dbReference type="ChEBI" id="CHEBI:456216"/>
        <dbReference type="EC" id="2.7.4.7"/>
    </reaction>
</comment>
<evidence type="ECO:0000256" key="8">
    <source>
        <dbReference type="ARBA" id="ARBA00012135"/>
    </source>
</evidence>
<dbReference type="PANTHER" id="PTHR20858:SF17">
    <property type="entry name" value="HYDROXYMETHYLPYRIMIDINE_PHOSPHOMETHYLPYRIMIDINE KINASE THI20-RELATED"/>
    <property type="match status" value="1"/>
</dbReference>